<dbReference type="InterPro" id="IPR041679">
    <property type="entry name" value="DNA2/NAM7-like_C"/>
</dbReference>
<evidence type="ECO:0000256" key="6">
    <source>
        <dbReference type="SAM" id="Coils"/>
    </source>
</evidence>
<dbReference type="EMBL" id="CP001899">
    <property type="protein sequence ID" value="ADC64643.1"/>
    <property type="molecule type" value="Genomic_DNA"/>
</dbReference>
<dbReference type="Proteomes" id="UP000002613">
    <property type="component" value="Chromosome"/>
</dbReference>
<keyword evidence="5" id="KW-0067">ATP-binding</keyword>
<dbReference type="InterPro" id="IPR047187">
    <property type="entry name" value="SF1_C_Upf1"/>
</dbReference>
<keyword evidence="4" id="KW-0347">Helicase</keyword>
<sequence length="621" mass="69519">MAQKVSLRRGIEMARVGRSMLEELLQLVLEERRLAVKEVEKEIFGEEGLGAGATPSRIYTVGKVHLVKDFWLFDVGDTVGVLLDRPVNLGFVVDRYDDTAVVYSTSPLAFNEESLLVFKSENLVGYDLQINLLEKIIHGAADPLEEMASEVVFGKAKLPPAIARKRIVGVGLDEFQKEAVESILALEEGELLLVVGPPGTGKTRVISRAALELADQGEKVLITSHTNRAVDTALERLHPSMAVRVGRPERVSESMKDYLIENRAREKEGVGRRLKQLDREVERIKKNMRRRKKGGWGEVFLSMGLDFLYHERAELLKAAEEEVVEEAKIVGTTLIKSNLWPVKNVEFDTVLIDESSQVSISLALLGMVKARKYVLVGDHHQLLPVLRSVRDARRYSAFIYLKNKYPHRVKWLKRHYRSNSKIASLTRFFYEESIQPDESCRSIVLETGKHVQPALSPDKPVVFVSVEGEEVVMDGSKANVSEVEVCRWLVEELVKAGVPEQEIACISPYRAQVELLKEVMGRSVEIGTVDAFQGREKDVVIFTVTATRNFRFAADPNRLNVAFTRARKKLIVVGNWRRIRSRGGVLRDFLEFCNRERSVFLVKGLTSAASASASAGGGAGV</sequence>
<dbReference type="InterPro" id="IPR041677">
    <property type="entry name" value="DNA2/NAM7_AAA_11"/>
</dbReference>
<evidence type="ECO:0000259" key="7">
    <source>
        <dbReference type="Pfam" id="PF13086"/>
    </source>
</evidence>
<dbReference type="CDD" id="cd18808">
    <property type="entry name" value="SF1_C_Upf1"/>
    <property type="match status" value="1"/>
</dbReference>
<evidence type="ECO:0000256" key="1">
    <source>
        <dbReference type="ARBA" id="ARBA00007913"/>
    </source>
</evidence>
<dbReference type="PANTHER" id="PTHR43788">
    <property type="entry name" value="DNA2/NAM7 HELICASE FAMILY MEMBER"/>
    <property type="match status" value="1"/>
</dbReference>
<dbReference type="OrthoDB" id="45637at2157"/>
<evidence type="ECO:0000256" key="5">
    <source>
        <dbReference type="ARBA" id="ARBA00022840"/>
    </source>
</evidence>
<dbReference type="InterPro" id="IPR050534">
    <property type="entry name" value="Coronavir_polyprotein_1ab"/>
</dbReference>
<dbReference type="HOGENOM" id="CLU_001666_8_4_2"/>
<keyword evidence="6" id="KW-0175">Coiled coil</keyword>
<feature type="domain" description="DNA2/NAM7 helicase-like C-terminal" evidence="8">
    <location>
        <begin position="396"/>
        <end position="575"/>
    </location>
</feature>
<feature type="coiled-coil region" evidence="6">
    <location>
        <begin position="267"/>
        <end position="294"/>
    </location>
</feature>
<evidence type="ECO:0000259" key="8">
    <source>
        <dbReference type="Pfam" id="PF13087"/>
    </source>
</evidence>
<comment type="similarity">
    <text evidence="1">Belongs to the DNA2/NAM7 helicase family.</text>
</comment>
<dbReference type="PaxDb" id="589924-Ferp_0469"/>
<proteinExistence type="inferred from homology"/>
<feature type="domain" description="DNA2/NAM7 helicase helicase" evidence="7">
    <location>
        <begin position="172"/>
        <end position="388"/>
    </location>
</feature>
<dbReference type="SUPFAM" id="SSF52540">
    <property type="entry name" value="P-loop containing nucleoside triphosphate hydrolases"/>
    <property type="match status" value="1"/>
</dbReference>
<dbReference type="Pfam" id="PF13086">
    <property type="entry name" value="AAA_11"/>
    <property type="match status" value="1"/>
</dbReference>
<evidence type="ECO:0000256" key="2">
    <source>
        <dbReference type="ARBA" id="ARBA00022741"/>
    </source>
</evidence>
<evidence type="ECO:0000313" key="9">
    <source>
        <dbReference type="EMBL" id="ADC64643.1"/>
    </source>
</evidence>
<dbReference type="Gene3D" id="3.40.50.300">
    <property type="entry name" value="P-loop containing nucleotide triphosphate hydrolases"/>
    <property type="match status" value="2"/>
</dbReference>
<dbReference type="GO" id="GO:0016787">
    <property type="term" value="F:hydrolase activity"/>
    <property type="evidence" value="ECO:0007669"/>
    <property type="project" value="UniProtKB-KW"/>
</dbReference>
<dbReference type="Pfam" id="PF13087">
    <property type="entry name" value="AAA_12"/>
    <property type="match status" value="1"/>
</dbReference>
<dbReference type="AlphaFoldDB" id="D3S310"/>
<keyword evidence="3" id="KW-0378">Hydrolase</keyword>
<name>D3S310_FERPA</name>
<dbReference type="GO" id="GO:0005524">
    <property type="term" value="F:ATP binding"/>
    <property type="evidence" value="ECO:0007669"/>
    <property type="project" value="UniProtKB-KW"/>
</dbReference>
<organism evidence="9 10">
    <name type="scientific">Ferroglobus placidus (strain DSM 10642 / AEDII12DO)</name>
    <dbReference type="NCBI Taxonomy" id="589924"/>
    <lineage>
        <taxon>Archaea</taxon>
        <taxon>Methanobacteriati</taxon>
        <taxon>Methanobacteriota</taxon>
        <taxon>Archaeoglobi</taxon>
        <taxon>Archaeoglobales</taxon>
        <taxon>Archaeoglobaceae</taxon>
        <taxon>Ferroglobus</taxon>
    </lineage>
</organism>
<reference evidence="10" key="1">
    <citation type="submission" date="2010-02" db="EMBL/GenBank/DDBJ databases">
        <title>Complete sequence of Ferroglobus placidus DSM 10642.</title>
        <authorList>
            <consortium name="US DOE Joint Genome Institute"/>
            <person name="Lucas S."/>
            <person name="Copeland A."/>
            <person name="Lapidus A."/>
            <person name="Cheng J.-F."/>
            <person name="Bruce D."/>
            <person name="Goodwin L."/>
            <person name="Pitluck S."/>
            <person name="Saunders E."/>
            <person name="Brettin T."/>
            <person name="Detter J.C."/>
            <person name="Han C."/>
            <person name="Tapia R."/>
            <person name="Larimer F."/>
            <person name="Land M."/>
            <person name="Hauser L."/>
            <person name="Kyrpides N."/>
            <person name="Ivanova N."/>
            <person name="Holmes D."/>
            <person name="Lovley D."/>
            <person name="Kyrpides N."/>
            <person name="Anderson I.J."/>
            <person name="Woyke T."/>
        </authorList>
    </citation>
    <scope>NUCLEOTIDE SEQUENCE [LARGE SCALE GENOMIC DNA]</scope>
    <source>
        <strain evidence="10">DSM 10642 / AEDII12DO</strain>
    </source>
</reference>
<dbReference type="KEGG" id="fpl:Ferp_0469"/>
<evidence type="ECO:0000313" key="10">
    <source>
        <dbReference type="Proteomes" id="UP000002613"/>
    </source>
</evidence>
<dbReference type="STRING" id="589924.Ferp_0469"/>
<dbReference type="GeneID" id="8777968"/>
<protein>
    <submittedName>
        <fullName evidence="9">AAA ATPase</fullName>
    </submittedName>
</protein>
<gene>
    <name evidence="9" type="ordered locus">Ferp_0469</name>
</gene>
<dbReference type="InterPro" id="IPR027417">
    <property type="entry name" value="P-loop_NTPase"/>
</dbReference>
<dbReference type="GO" id="GO:0043139">
    <property type="term" value="F:5'-3' DNA helicase activity"/>
    <property type="evidence" value="ECO:0007669"/>
    <property type="project" value="TreeGrafter"/>
</dbReference>
<evidence type="ECO:0000256" key="4">
    <source>
        <dbReference type="ARBA" id="ARBA00022806"/>
    </source>
</evidence>
<dbReference type="eggNOG" id="arCOG00792">
    <property type="taxonomic scope" value="Archaea"/>
</dbReference>
<dbReference type="RefSeq" id="WP_012964989.1">
    <property type="nucleotide sequence ID" value="NC_013849.1"/>
</dbReference>
<accession>D3S310</accession>
<evidence type="ECO:0000256" key="3">
    <source>
        <dbReference type="ARBA" id="ARBA00022801"/>
    </source>
</evidence>
<dbReference type="PANTHER" id="PTHR43788:SF8">
    <property type="entry name" value="DNA-BINDING PROTEIN SMUBP-2"/>
    <property type="match status" value="1"/>
</dbReference>
<reference evidence="9 10" key="2">
    <citation type="journal article" date="2011" name="Stand. Genomic Sci.">
        <title>Complete genome sequence of Ferroglobus placidus AEDII12DO.</title>
        <authorList>
            <person name="Anderson I."/>
            <person name="Risso C."/>
            <person name="Holmes D."/>
            <person name="Lucas S."/>
            <person name="Copeland A."/>
            <person name="Lapidus A."/>
            <person name="Cheng J.F."/>
            <person name="Bruce D."/>
            <person name="Goodwin L."/>
            <person name="Pitluck S."/>
            <person name="Saunders E."/>
            <person name="Brettin T."/>
            <person name="Detter J.C."/>
            <person name="Han C."/>
            <person name="Tapia R."/>
            <person name="Larimer F."/>
            <person name="Land M."/>
            <person name="Hauser L."/>
            <person name="Woyke T."/>
            <person name="Lovley D."/>
            <person name="Kyrpides N."/>
            <person name="Ivanova N."/>
        </authorList>
    </citation>
    <scope>NUCLEOTIDE SEQUENCE [LARGE SCALE GENOMIC DNA]</scope>
    <source>
        <strain evidence="10">DSM 10642 / AEDII12DO</strain>
    </source>
</reference>
<keyword evidence="10" id="KW-1185">Reference proteome</keyword>
<keyword evidence="2" id="KW-0547">Nucleotide-binding</keyword>